<proteinExistence type="predicted"/>
<gene>
    <name evidence="2" type="ORF">FHS57_005135</name>
</gene>
<keyword evidence="1" id="KW-0812">Transmembrane</keyword>
<evidence type="ECO:0000313" key="2">
    <source>
        <dbReference type="EMBL" id="MBB3841114.1"/>
    </source>
</evidence>
<dbReference type="RefSeq" id="WP_183978570.1">
    <property type="nucleotide sequence ID" value="NZ_JACIBY010000014.1"/>
</dbReference>
<protein>
    <submittedName>
        <fullName evidence="2">Uncharacterized protein</fullName>
    </submittedName>
</protein>
<accession>A0A7W5ZSW3</accession>
<keyword evidence="1" id="KW-1133">Transmembrane helix</keyword>
<evidence type="ECO:0000256" key="1">
    <source>
        <dbReference type="SAM" id="Phobius"/>
    </source>
</evidence>
<dbReference type="EMBL" id="JACIBY010000014">
    <property type="protein sequence ID" value="MBB3841114.1"/>
    <property type="molecule type" value="Genomic_DNA"/>
</dbReference>
<feature type="transmembrane region" description="Helical" evidence="1">
    <location>
        <begin position="212"/>
        <end position="229"/>
    </location>
</feature>
<reference evidence="2 3" key="1">
    <citation type="submission" date="2020-08" db="EMBL/GenBank/DDBJ databases">
        <title>Genomic Encyclopedia of Type Strains, Phase IV (KMG-IV): sequencing the most valuable type-strain genomes for metagenomic binning, comparative biology and taxonomic classification.</title>
        <authorList>
            <person name="Goeker M."/>
        </authorList>
    </citation>
    <scope>NUCLEOTIDE SEQUENCE [LARGE SCALE GENOMIC DNA]</scope>
    <source>
        <strain evidence="2 3">DSM 17976</strain>
    </source>
</reference>
<comment type="caution">
    <text evidence="2">The sequence shown here is derived from an EMBL/GenBank/DDBJ whole genome shotgun (WGS) entry which is preliminary data.</text>
</comment>
<dbReference type="Proteomes" id="UP000541352">
    <property type="component" value="Unassembled WGS sequence"/>
</dbReference>
<keyword evidence="3" id="KW-1185">Reference proteome</keyword>
<dbReference type="AlphaFoldDB" id="A0A7W5ZSW3"/>
<name>A0A7W5ZSW3_9BACT</name>
<evidence type="ECO:0000313" key="3">
    <source>
        <dbReference type="Proteomes" id="UP000541352"/>
    </source>
</evidence>
<organism evidence="2 3">
    <name type="scientific">Runella defluvii</name>
    <dbReference type="NCBI Taxonomy" id="370973"/>
    <lineage>
        <taxon>Bacteria</taxon>
        <taxon>Pseudomonadati</taxon>
        <taxon>Bacteroidota</taxon>
        <taxon>Cytophagia</taxon>
        <taxon>Cytophagales</taxon>
        <taxon>Spirosomataceae</taxon>
        <taxon>Runella</taxon>
    </lineage>
</organism>
<keyword evidence="1" id="KW-0472">Membrane</keyword>
<sequence>MSLEKQLVRNTVYPDGYVLGAGSDGRLIRVRFFDAKITVFDIATGAAESTAVKTVKTLSKGYIIAQTYHVINLPTRSDWAPHPKEWYAAAQMNGTAVERTALDSADIQYFATRADFKEIGWTKDGASGTANDDPRHFYDSESKKEGENPVSGLYFLINDEGKAVRCDKDGKLLKSDGTYINSDDDPKKIAGAGGDDTPATLKQKVVDFFKKSWGYFAVGTAATVAYILYRKSNKPSKKGK</sequence>